<accession>A0AAD9FUQ7</accession>
<proteinExistence type="predicted"/>
<organism evidence="2 3">
    <name type="scientific">Papiliotrema laurentii</name>
    <name type="common">Cryptococcus laurentii</name>
    <dbReference type="NCBI Taxonomy" id="5418"/>
    <lineage>
        <taxon>Eukaryota</taxon>
        <taxon>Fungi</taxon>
        <taxon>Dikarya</taxon>
        <taxon>Basidiomycota</taxon>
        <taxon>Agaricomycotina</taxon>
        <taxon>Tremellomycetes</taxon>
        <taxon>Tremellales</taxon>
        <taxon>Rhynchogastremaceae</taxon>
        <taxon>Papiliotrema</taxon>
    </lineage>
</organism>
<comment type="caution">
    <text evidence="2">The sequence shown here is derived from an EMBL/GenBank/DDBJ whole genome shotgun (WGS) entry which is preliminary data.</text>
</comment>
<dbReference type="EMBL" id="JAODAN010000002">
    <property type="protein sequence ID" value="KAK1926397.1"/>
    <property type="molecule type" value="Genomic_DNA"/>
</dbReference>
<name>A0AAD9FUQ7_PAPLA</name>
<evidence type="ECO:0000313" key="2">
    <source>
        <dbReference type="EMBL" id="KAK1926397.1"/>
    </source>
</evidence>
<keyword evidence="1" id="KW-0812">Transmembrane</keyword>
<evidence type="ECO:0000256" key="1">
    <source>
        <dbReference type="SAM" id="Phobius"/>
    </source>
</evidence>
<gene>
    <name evidence="2" type="ORF">DB88DRAFT_162760</name>
</gene>
<dbReference type="AlphaFoldDB" id="A0AAD9FUQ7"/>
<reference evidence="2" key="1">
    <citation type="submission" date="2023-02" db="EMBL/GenBank/DDBJ databases">
        <title>Identification and recombinant expression of a fungal hydrolase from Papiliotrema laurentii that hydrolyzes apple cutin and clears colloidal polyester polyurethane.</title>
        <authorList>
            <consortium name="DOE Joint Genome Institute"/>
            <person name="Roman V.A."/>
            <person name="Bojanowski C."/>
            <person name="Crable B.R."/>
            <person name="Wagner D.N."/>
            <person name="Hung C.S."/>
            <person name="Nadeau L.J."/>
            <person name="Schratz L."/>
            <person name="Haridas S."/>
            <person name="Pangilinan J."/>
            <person name="Lipzen A."/>
            <person name="Na H."/>
            <person name="Yan M."/>
            <person name="Ng V."/>
            <person name="Grigoriev I.V."/>
            <person name="Spatafora J.W."/>
            <person name="Barlow D."/>
            <person name="Biffinger J."/>
            <person name="Kelley-Loughnane N."/>
            <person name="Varaljay V.A."/>
            <person name="Crookes-Goodson W.J."/>
        </authorList>
    </citation>
    <scope>NUCLEOTIDE SEQUENCE</scope>
    <source>
        <strain evidence="2">5307AH</strain>
    </source>
</reference>
<evidence type="ECO:0000313" key="3">
    <source>
        <dbReference type="Proteomes" id="UP001182556"/>
    </source>
</evidence>
<protein>
    <submittedName>
        <fullName evidence="2">Uncharacterized protein</fullName>
    </submittedName>
</protein>
<dbReference type="Proteomes" id="UP001182556">
    <property type="component" value="Unassembled WGS sequence"/>
</dbReference>
<keyword evidence="1" id="KW-0472">Membrane</keyword>
<feature type="transmembrane region" description="Helical" evidence="1">
    <location>
        <begin position="233"/>
        <end position="259"/>
    </location>
</feature>
<sequence>MYVCKIAVLPGPEMQLAAVSMLSASFFPDGRLLPSRLHRGSPVRQQRIVQPRRDLVRRQSLRTEVLLPPYPPRLAVSSRSRNRTRSSLALESRLKRVAEGDCQVMGLIDTGGAMSGDLEAAMGTTTRGYLSSIRYEIGDILPPLAVNSPQPFRIPLLLPFALLSRPDDGWCHILCPTSGRQGGTRNGRSVTAAGTVCYDLSLDILHQLVPPLCCHTVSVLDQTRALRADCVNLSLVTLIFCYGSFSPLILSFVILLISFPRRSKF</sequence>
<keyword evidence="1" id="KW-1133">Transmembrane helix</keyword>
<keyword evidence="3" id="KW-1185">Reference proteome</keyword>